<name>A0A0H2R952_9AGAM</name>
<dbReference type="AlphaFoldDB" id="A0A0H2R952"/>
<protein>
    <submittedName>
        <fullName evidence="1">Uncharacterized protein</fullName>
    </submittedName>
</protein>
<proteinExistence type="predicted"/>
<evidence type="ECO:0000313" key="2">
    <source>
        <dbReference type="Proteomes" id="UP000053477"/>
    </source>
</evidence>
<dbReference type="EMBL" id="KQ086249">
    <property type="protein sequence ID" value="KLO05978.1"/>
    <property type="molecule type" value="Genomic_DNA"/>
</dbReference>
<reference evidence="1 2" key="1">
    <citation type="submission" date="2015-04" db="EMBL/GenBank/DDBJ databases">
        <title>Complete genome sequence of Schizopora paradoxa KUC8140, a cosmopolitan wood degrader in East Asia.</title>
        <authorList>
            <consortium name="DOE Joint Genome Institute"/>
            <person name="Min B."/>
            <person name="Park H."/>
            <person name="Jang Y."/>
            <person name="Kim J.-J."/>
            <person name="Kim K.H."/>
            <person name="Pangilinan J."/>
            <person name="Lipzen A."/>
            <person name="Riley R."/>
            <person name="Grigoriev I.V."/>
            <person name="Spatafora J.W."/>
            <person name="Choi I.-G."/>
        </authorList>
    </citation>
    <scope>NUCLEOTIDE SEQUENCE [LARGE SCALE GENOMIC DNA]</scope>
    <source>
        <strain evidence="1 2">KUC8140</strain>
    </source>
</reference>
<keyword evidence="2" id="KW-1185">Reference proteome</keyword>
<dbReference type="InParanoid" id="A0A0H2R952"/>
<evidence type="ECO:0000313" key="1">
    <source>
        <dbReference type="EMBL" id="KLO05978.1"/>
    </source>
</evidence>
<organism evidence="1 2">
    <name type="scientific">Schizopora paradoxa</name>
    <dbReference type="NCBI Taxonomy" id="27342"/>
    <lineage>
        <taxon>Eukaryota</taxon>
        <taxon>Fungi</taxon>
        <taxon>Dikarya</taxon>
        <taxon>Basidiomycota</taxon>
        <taxon>Agaricomycotina</taxon>
        <taxon>Agaricomycetes</taxon>
        <taxon>Hymenochaetales</taxon>
        <taxon>Schizoporaceae</taxon>
        <taxon>Schizopora</taxon>
    </lineage>
</organism>
<gene>
    <name evidence="1" type="ORF">SCHPADRAFT_704778</name>
</gene>
<dbReference type="Proteomes" id="UP000053477">
    <property type="component" value="Unassembled WGS sequence"/>
</dbReference>
<accession>A0A0H2R952</accession>
<sequence length="178" mass="19786">MDVERLGRVASNASCFFQRHPSRPSPTSTSEGPHPISFQVQAVNRSTRVTLICDSPSWAAKRVKRRCVTEEAPIQSSTVITGFESIFRLLSLPKDVLNKVALWNSESLARTTSRLLQMDREVHAQACQKSISRVSPGGFVRYYGGKQYAGQFYWELKAPAVSLGGASAIQMVRNNLRI</sequence>